<name>A0ABW5JK19_9BACT</name>
<dbReference type="PANTHER" id="PTHR17985">
    <property type="entry name" value="SER/THR-RICH PROTEIN T10 IN DGCR REGION"/>
    <property type="match status" value="1"/>
</dbReference>
<organism evidence="1 2">
    <name type="scientific">Gracilimonas halophila</name>
    <dbReference type="NCBI Taxonomy" id="1834464"/>
    <lineage>
        <taxon>Bacteria</taxon>
        <taxon>Pseudomonadati</taxon>
        <taxon>Balneolota</taxon>
        <taxon>Balneolia</taxon>
        <taxon>Balneolales</taxon>
        <taxon>Balneolaceae</taxon>
        <taxon>Gracilimonas</taxon>
    </lineage>
</organism>
<dbReference type="InterPro" id="IPR008551">
    <property type="entry name" value="TANGO2"/>
</dbReference>
<protein>
    <submittedName>
        <fullName evidence="1">NRDE family protein</fullName>
    </submittedName>
</protein>
<proteinExistence type="predicted"/>
<dbReference type="RefSeq" id="WP_390299907.1">
    <property type="nucleotide sequence ID" value="NZ_JBHULI010000022.1"/>
</dbReference>
<evidence type="ECO:0000313" key="1">
    <source>
        <dbReference type="EMBL" id="MFD2531947.1"/>
    </source>
</evidence>
<keyword evidence="2" id="KW-1185">Reference proteome</keyword>
<dbReference type="PANTHER" id="PTHR17985:SF8">
    <property type="entry name" value="TRANSPORT AND GOLGI ORGANIZATION PROTEIN 2 HOMOLOG"/>
    <property type="match status" value="1"/>
</dbReference>
<comment type="caution">
    <text evidence="1">The sequence shown here is derived from an EMBL/GenBank/DDBJ whole genome shotgun (WGS) entry which is preliminary data.</text>
</comment>
<gene>
    <name evidence="1" type="ORF">ACFSVN_05780</name>
</gene>
<dbReference type="Proteomes" id="UP001597460">
    <property type="component" value="Unassembled WGS sequence"/>
</dbReference>
<dbReference type="EMBL" id="JBHULI010000022">
    <property type="protein sequence ID" value="MFD2531947.1"/>
    <property type="molecule type" value="Genomic_DNA"/>
</dbReference>
<dbReference type="Pfam" id="PF05742">
    <property type="entry name" value="TANGO2"/>
    <property type="match status" value="1"/>
</dbReference>
<sequence length="256" mass="29277">MCLITFAYNHHPKYNLILAGNRDEFYGRPTRKAQFWTEEKHPDILAGKDIEGGGTWLGVHKDGRWGTLTNYRDPKIQKKDPPTRGELVMNYLKSGKSAMDYLQEVTQKAEEYNGFNLLLWDAKGFYHYSNQNKKVTNINDGIHGISNALLDTSWPKVNSANRQLTEIIQKNKIDKESLFELLKDETKASEENLPVTGIPRDLEKTVSSIFIKSENYGSRCSTVLLINKEGNIDFTERSYEPGTKDLKTEQHFVVNG</sequence>
<evidence type="ECO:0000313" key="2">
    <source>
        <dbReference type="Proteomes" id="UP001597460"/>
    </source>
</evidence>
<reference evidence="2" key="1">
    <citation type="journal article" date="2019" name="Int. J. Syst. Evol. Microbiol.">
        <title>The Global Catalogue of Microorganisms (GCM) 10K type strain sequencing project: providing services to taxonomists for standard genome sequencing and annotation.</title>
        <authorList>
            <consortium name="The Broad Institute Genomics Platform"/>
            <consortium name="The Broad Institute Genome Sequencing Center for Infectious Disease"/>
            <person name="Wu L."/>
            <person name="Ma J."/>
        </authorList>
    </citation>
    <scope>NUCLEOTIDE SEQUENCE [LARGE SCALE GENOMIC DNA]</scope>
    <source>
        <strain evidence="2">KCTC 52042</strain>
    </source>
</reference>
<accession>A0ABW5JK19</accession>